<gene>
    <name evidence="4" type="ORF">CDEB00056_LOCUS2037</name>
</gene>
<dbReference type="PANTHER" id="PTHR45641">
    <property type="entry name" value="TETRATRICOPEPTIDE REPEAT PROTEIN (AFU_ORTHOLOGUE AFUA_6G03870)"/>
    <property type="match status" value="1"/>
</dbReference>
<accession>A0A7S3PW39</accession>
<keyword evidence="2 3" id="KW-0802">TPR repeat</keyword>
<evidence type="ECO:0000256" key="3">
    <source>
        <dbReference type="PROSITE-ProRule" id="PRU00339"/>
    </source>
</evidence>
<dbReference type="Pfam" id="PF13181">
    <property type="entry name" value="TPR_8"/>
    <property type="match status" value="2"/>
</dbReference>
<evidence type="ECO:0008006" key="5">
    <source>
        <dbReference type="Google" id="ProtNLM"/>
    </source>
</evidence>
<protein>
    <recommendedName>
        <fullName evidence="5">Nephrocystin-3</fullName>
    </recommendedName>
</protein>
<proteinExistence type="predicted"/>
<keyword evidence="1" id="KW-0677">Repeat</keyword>
<dbReference type="PANTHER" id="PTHR45641:SF19">
    <property type="entry name" value="NEPHROCYSTIN-3"/>
    <property type="match status" value="1"/>
</dbReference>
<feature type="repeat" description="TPR" evidence="3">
    <location>
        <begin position="682"/>
        <end position="715"/>
    </location>
</feature>
<name>A0A7S3PW39_9STRA</name>
<dbReference type="InterPro" id="IPR011990">
    <property type="entry name" value="TPR-like_helical_dom_sf"/>
</dbReference>
<dbReference type="SUPFAM" id="SSF48452">
    <property type="entry name" value="TPR-like"/>
    <property type="match status" value="7"/>
</dbReference>
<sequence>MQSFGMQSHQTLHTFQAMGTILVAANRTQGALKVCNDALKIQKNLDHRRHGNLCRRTHLIIAQAYISNNLLEQGLSHLRKFIENPKRSQGLPVDHITALYSIGKVHHLRGEIKDASLYFQRAKHEIDEVLRLSHIHNVQTNYTDTLDSRLHMKVIEALNFFENQQLKFADIILLYGTLLSKDDRLQDSLLCIQVAVEFYEQNLSTDSNRIAESLHEKGVVLSRLQRFDEAATVLRKALKIRKLLFMDNSQQVIDTSRALGPCESNLGNSDYAMELLKLRTPLNHKKVGSSQDIEDLLLVGKLHSDKSEIASALRYHGRCLQLIQVMKEGDTKKHLVKVNLAVADVFKKSGNHFHALMSFDQALECAGGKKSILMCDALMSMGNYFMEIKRYDDAILSYTRTLEQLQTEVSGGHSYTLQVLVSLGSAFFANKKFSESKNHYRKAIELFCQKFGENNVFVSTSWLKIGDNLMKESKTDEALETYLHSFSIMKSLGIESMAHYYATGKCLLCLQRYSEAASNLQHALKISQKHSNLADVQLALAKAQLGLGDVESATQNFKAATEEKILSLASQEDAEELEVALDSCIQMVERSGKQDLDYANFLQRRAICQAVRRKYEVSIHSHSAALTIFRNIHGSNHISVKNSLFNIAVCLNSLGSPGKARNYLDRAYDIALNDRENVTSTSEILFHKGISLKIEKDYKAAKKHFDEALQIKLSNDYHGSPSAAEIYEIIADSETEINPSDSETPERNYTECLRLYTHLNDHKKSACVHNKIALLHMKQNSYSKAIIHFEKCLLMNKILLVEEKMVIAELYINLGVAHDHVHSFSKAISCLDLSIGCNIPMISSKALICKGRSLSKATQYREALECFSEVLEKHTLKPNERAETLVTRGKVLGNMGREEEAVASFTSALSLFRTLPDSNAYLSSTCQELANYHLREGNPEAAHEYVKESLEISQITAGTHQHGESLYSKGSIHFSRMEYENSLSCLQLALYIFKRTEGSILLKSNCLYMIGCIHEKLENYDYALISLNESLEYRKELGTLNHIDIGRTLLRLGTIHQSIGEYPLSRSFLKEALRIGIDQLGSQHAEIANIYEHLAVTYFKECKHEEAIYHINESIQIHKIDGDVLNCSQCYHLKGDILDQAGNIEKAIEGYSLSKKYIETSLKDTPEADHNALDLLASIVFKLGTSYERMGNLSSASHNYTKTIQLLKVVRKENTLYTAEVYEKLANLRGRQQKYDKASLLLEECLKIRIEELGMGHELVAKALYSLGVLFCKRNQFDAGLKAFTDCLSIQQLTLGSESLETADTLHAIGQCLGNNGDFKNACNMWGRAYEVYTKHKSPKVKAIKRDLRLAYKMLEEG</sequence>
<dbReference type="InterPro" id="IPR019734">
    <property type="entry name" value="TPR_rpt"/>
</dbReference>
<evidence type="ECO:0000313" key="4">
    <source>
        <dbReference type="EMBL" id="CAE0457196.1"/>
    </source>
</evidence>
<dbReference type="EMBL" id="HBIO01002984">
    <property type="protein sequence ID" value="CAE0457196.1"/>
    <property type="molecule type" value="Transcribed_RNA"/>
</dbReference>
<dbReference type="SUPFAM" id="SSF81901">
    <property type="entry name" value="HCP-like"/>
    <property type="match status" value="1"/>
</dbReference>
<dbReference type="Pfam" id="PF13424">
    <property type="entry name" value="TPR_12"/>
    <property type="match status" value="5"/>
</dbReference>
<dbReference type="SMART" id="SM00028">
    <property type="entry name" value="TPR"/>
    <property type="match status" value="27"/>
</dbReference>
<evidence type="ECO:0000256" key="2">
    <source>
        <dbReference type="ARBA" id="ARBA00022803"/>
    </source>
</evidence>
<dbReference type="Pfam" id="PF13374">
    <property type="entry name" value="TPR_10"/>
    <property type="match status" value="1"/>
</dbReference>
<reference evidence="4" key="1">
    <citation type="submission" date="2021-01" db="EMBL/GenBank/DDBJ databases">
        <authorList>
            <person name="Corre E."/>
            <person name="Pelletier E."/>
            <person name="Niang G."/>
            <person name="Scheremetjew M."/>
            <person name="Finn R."/>
            <person name="Kale V."/>
            <person name="Holt S."/>
            <person name="Cochrane G."/>
            <person name="Meng A."/>
            <person name="Brown T."/>
            <person name="Cohen L."/>
        </authorList>
    </citation>
    <scope>NUCLEOTIDE SEQUENCE</scope>
    <source>
        <strain evidence="4">MM31A-1</strain>
    </source>
</reference>
<organism evidence="4">
    <name type="scientific">Chaetoceros debilis</name>
    <dbReference type="NCBI Taxonomy" id="122233"/>
    <lineage>
        <taxon>Eukaryota</taxon>
        <taxon>Sar</taxon>
        <taxon>Stramenopiles</taxon>
        <taxon>Ochrophyta</taxon>
        <taxon>Bacillariophyta</taxon>
        <taxon>Coscinodiscophyceae</taxon>
        <taxon>Chaetocerotophycidae</taxon>
        <taxon>Chaetocerotales</taxon>
        <taxon>Chaetocerotaceae</taxon>
        <taxon>Chaetoceros</taxon>
    </lineage>
</organism>
<dbReference type="Gene3D" id="1.25.40.10">
    <property type="entry name" value="Tetratricopeptide repeat domain"/>
    <property type="match status" value="9"/>
</dbReference>
<dbReference type="PROSITE" id="PS50005">
    <property type="entry name" value="TPR"/>
    <property type="match status" value="1"/>
</dbReference>
<evidence type="ECO:0000256" key="1">
    <source>
        <dbReference type="ARBA" id="ARBA00022737"/>
    </source>
</evidence>